<comment type="caution">
    <text evidence="2">The sequence shown here is derived from an EMBL/GenBank/DDBJ whole genome shotgun (WGS) entry which is preliminary data.</text>
</comment>
<accession>A0A1E8FBF3</accession>
<name>A0A1E8FBF3_9ALTE</name>
<dbReference type="Proteomes" id="UP000176037">
    <property type="component" value="Unassembled WGS sequence"/>
</dbReference>
<evidence type="ECO:0000259" key="1">
    <source>
        <dbReference type="Pfam" id="PF12146"/>
    </source>
</evidence>
<evidence type="ECO:0000313" key="3">
    <source>
        <dbReference type="Proteomes" id="UP000176037"/>
    </source>
</evidence>
<evidence type="ECO:0000313" key="2">
    <source>
        <dbReference type="EMBL" id="OFI33254.1"/>
    </source>
</evidence>
<reference evidence="2 3" key="1">
    <citation type="submission" date="2016-09" db="EMBL/GenBank/DDBJ databases">
        <title>Alteromonas lipolytica, a new species isolated from sea water.</title>
        <authorList>
            <person name="Wu Y.-H."/>
            <person name="Cheng H."/>
            <person name="Xu X.-W."/>
        </authorList>
    </citation>
    <scope>NUCLEOTIDE SEQUENCE [LARGE SCALE GENOMIC DNA]</scope>
    <source>
        <strain evidence="2 3">JW12</strain>
    </source>
</reference>
<feature type="domain" description="Serine aminopeptidase S33" evidence="1">
    <location>
        <begin position="52"/>
        <end position="308"/>
    </location>
</feature>
<dbReference type="InterPro" id="IPR022742">
    <property type="entry name" value="Hydrolase_4"/>
</dbReference>
<dbReference type="PANTHER" id="PTHR11614">
    <property type="entry name" value="PHOSPHOLIPASE-RELATED"/>
    <property type="match status" value="1"/>
</dbReference>
<dbReference type="Pfam" id="PF12146">
    <property type="entry name" value="Hydrolase_4"/>
    <property type="match status" value="1"/>
</dbReference>
<dbReference type="InterPro" id="IPR029058">
    <property type="entry name" value="AB_hydrolase_fold"/>
</dbReference>
<protein>
    <submittedName>
        <fullName evidence="2">Lysophospholipase</fullName>
    </submittedName>
</protein>
<keyword evidence="3" id="KW-1185">Reference proteome</keyword>
<sequence length="326" mass="36909">MQTNHWYLSNEVQLTDLMARDIAPFWSQQVTQGSFVGDGNIRVNYACCIPQHAERSVLISSGRIESLLKYKEVIYELYRNGFAVFILDHRGQGLSGRMRKNAQQGYVDHFSQYVGDMCRFIDEVVIPKQCGELNLLCHSMGSAIGALTVLQRPELFNRVVFCSPMFGIRPALPDWLGRVLITVNNLYNRLVPGASGYFFGQRDYCPVAFGDNPLTASEIRYKLFRTEYSEHPEIQLGGVTAQWLAAASAAMWEVEQCASEIKVPVLAFCAEQDRVVDNQRQARVIAGMPHAEYVHIAGARHELLIESDSVREPVMRRIFDFFSAEL</sequence>
<dbReference type="EMBL" id="MJIC01000015">
    <property type="protein sequence ID" value="OFI33254.1"/>
    <property type="molecule type" value="Genomic_DNA"/>
</dbReference>
<dbReference type="AlphaFoldDB" id="A0A1E8FBF3"/>
<proteinExistence type="predicted"/>
<gene>
    <name evidence="2" type="ORF">BFC17_03045</name>
</gene>
<dbReference type="STRING" id="1856405.BFC17_03045"/>
<organism evidence="2 3">
    <name type="scientific">Alteromonas lipolytica</name>
    <dbReference type="NCBI Taxonomy" id="1856405"/>
    <lineage>
        <taxon>Bacteria</taxon>
        <taxon>Pseudomonadati</taxon>
        <taxon>Pseudomonadota</taxon>
        <taxon>Gammaproteobacteria</taxon>
        <taxon>Alteromonadales</taxon>
        <taxon>Alteromonadaceae</taxon>
        <taxon>Alteromonas/Salinimonas group</taxon>
        <taxon>Alteromonas</taxon>
    </lineage>
</organism>
<dbReference type="Gene3D" id="3.40.50.1820">
    <property type="entry name" value="alpha/beta hydrolase"/>
    <property type="match status" value="1"/>
</dbReference>
<dbReference type="RefSeq" id="WP_070177630.1">
    <property type="nucleotide sequence ID" value="NZ_BMJR01000002.1"/>
</dbReference>
<dbReference type="InterPro" id="IPR051044">
    <property type="entry name" value="MAG_DAG_Lipase"/>
</dbReference>
<dbReference type="SUPFAM" id="SSF53474">
    <property type="entry name" value="alpha/beta-Hydrolases"/>
    <property type="match status" value="1"/>
</dbReference>